<feature type="compositionally biased region" description="Low complexity" evidence="1">
    <location>
        <begin position="102"/>
        <end position="117"/>
    </location>
</feature>
<protein>
    <submittedName>
        <fullName evidence="2">Uncharacterized protein</fullName>
    </submittedName>
</protein>
<dbReference type="AlphaFoldDB" id="A0A8K0MM03"/>
<dbReference type="EMBL" id="VOIH02000003">
    <property type="protein sequence ID" value="KAF3450949.1"/>
    <property type="molecule type" value="Genomic_DNA"/>
</dbReference>
<evidence type="ECO:0000313" key="3">
    <source>
        <dbReference type="Proteomes" id="UP000796880"/>
    </source>
</evidence>
<keyword evidence="3" id="KW-1185">Reference proteome</keyword>
<comment type="caution">
    <text evidence="2">The sequence shown here is derived from an EMBL/GenBank/DDBJ whole genome shotgun (WGS) entry which is preliminary data.</text>
</comment>
<name>A0A8K0MM03_9ROSA</name>
<feature type="region of interest" description="Disordered" evidence="1">
    <location>
        <begin position="96"/>
        <end position="130"/>
    </location>
</feature>
<evidence type="ECO:0000313" key="2">
    <source>
        <dbReference type="EMBL" id="KAF3450949.1"/>
    </source>
</evidence>
<proteinExistence type="predicted"/>
<reference evidence="2" key="1">
    <citation type="submission" date="2020-03" db="EMBL/GenBank/DDBJ databases">
        <title>A high-quality chromosome-level genome assembly of a woody plant with both climbing and erect habits, Rhamnella rubrinervis.</title>
        <authorList>
            <person name="Lu Z."/>
            <person name="Yang Y."/>
            <person name="Zhu X."/>
            <person name="Sun Y."/>
        </authorList>
    </citation>
    <scope>NUCLEOTIDE SEQUENCE</scope>
    <source>
        <strain evidence="2">BYM</strain>
        <tissue evidence="2">Leaf</tissue>
    </source>
</reference>
<evidence type="ECO:0000256" key="1">
    <source>
        <dbReference type="SAM" id="MobiDB-lite"/>
    </source>
</evidence>
<dbReference type="Proteomes" id="UP000796880">
    <property type="component" value="Unassembled WGS sequence"/>
</dbReference>
<sequence length="130" mass="14345">MTVEYDNRSRATGALQLQLDDAIRTVHARIRQVLEVPGLLLQADVNRVTLQIQVLVAELQLTNINNANQNLQQIWAGIEAGLQAHPILGPVFEAALKEEQDQNANAEQNANGQNNPQDPVEMEFHGPPLP</sequence>
<accession>A0A8K0MM03</accession>
<gene>
    <name evidence="2" type="ORF">FNV43_RR07038</name>
</gene>
<organism evidence="2 3">
    <name type="scientific">Rhamnella rubrinervis</name>
    <dbReference type="NCBI Taxonomy" id="2594499"/>
    <lineage>
        <taxon>Eukaryota</taxon>
        <taxon>Viridiplantae</taxon>
        <taxon>Streptophyta</taxon>
        <taxon>Embryophyta</taxon>
        <taxon>Tracheophyta</taxon>
        <taxon>Spermatophyta</taxon>
        <taxon>Magnoliopsida</taxon>
        <taxon>eudicotyledons</taxon>
        <taxon>Gunneridae</taxon>
        <taxon>Pentapetalae</taxon>
        <taxon>rosids</taxon>
        <taxon>fabids</taxon>
        <taxon>Rosales</taxon>
        <taxon>Rhamnaceae</taxon>
        <taxon>rhamnoid group</taxon>
        <taxon>Rhamneae</taxon>
        <taxon>Rhamnella</taxon>
    </lineage>
</organism>